<evidence type="ECO:0000256" key="2">
    <source>
        <dbReference type="SAM" id="SignalP"/>
    </source>
</evidence>
<evidence type="ECO:0000313" key="4">
    <source>
        <dbReference type="Proteomes" id="UP000054251"/>
    </source>
</evidence>
<reference evidence="3 4" key="1">
    <citation type="submission" date="2015-11" db="EMBL/GenBank/DDBJ databases">
        <title>The genome of Debaryomyces fabryi.</title>
        <authorList>
            <person name="Tafer H."/>
            <person name="Lopandic K."/>
        </authorList>
    </citation>
    <scope>NUCLEOTIDE SEQUENCE [LARGE SCALE GENOMIC DNA]</scope>
    <source>
        <strain evidence="3 4">CBS 789</strain>
    </source>
</reference>
<protein>
    <recommendedName>
        <fullName evidence="5">Temperature shock-inducible protein 1</fullName>
    </recommendedName>
</protein>
<sequence>MQYTTLLGALLLAASSQAALDSSQVDFLTRFVNDARSHTKEYLSYVQTADADIPGDFESLAKQIYATTGNGYTSEFDSAKVKTLESFATGLPWYLSRIADSGSSESGSSESGSSGSGSGSSASSTSSSSSSSSSESSSASAGAAGLIVPAGAGMAALAVALL</sequence>
<feature type="signal peptide" evidence="2">
    <location>
        <begin position="1"/>
        <end position="18"/>
    </location>
</feature>
<keyword evidence="2" id="KW-0732">Signal</keyword>
<feature type="region of interest" description="Disordered" evidence="1">
    <location>
        <begin position="100"/>
        <end position="139"/>
    </location>
</feature>
<dbReference type="AlphaFoldDB" id="A0A0V1PRI2"/>
<feature type="compositionally biased region" description="Low complexity" evidence="1">
    <location>
        <begin position="101"/>
        <end position="139"/>
    </location>
</feature>
<dbReference type="Proteomes" id="UP000054251">
    <property type="component" value="Unassembled WGS sequence"/>
</dbReference>
<keyword evidence="4" id="KW-1185">Reference proteome</keyword>
<evidence type="ECO:0000313" key="3">
    <source>
        <dbReference type="EMBL" id="KRZ98840.1"/>
    </source>
</evidence>
<dbReference type="GeneID" id="26842415"/>
<dbReference type="OrthoDB" id="4069694at2759"/>
<evidence type="ECO:0008006" key="5">
    <source>
        <dbReference type="Google" id="ProtNLM"/>
    </source>
</evidence>
<dbReference type="InterPro" id="IPR000992">
    <property type="entry name" value="SRP1_TIP1"/>
</dbReference>
<feature type="chain" id="PRO_5006884446" description="Temperature shock-inducible protein 1" evidence="2">
    <location>
        <begin position="19"/>
        <end position="162"/>
    </location>
</feature>
<organism evidence="3 4">
    <name type="scientific">Debaryomyces fabryi</name>
    <dbReference type="NCBI Taxonomy" id="58627"/>
    <lineage>
        <taxon>Eukaryota</taxon>
        <taxon>Fungi</taxon>
        <taxon>Dikarya</taxon>
        <taxon>Ascomycota</taxon>
        <taxon>Saccharomycotina</taxon>
        <taxon>Pichiomycetes</taxon>
        <taxon>Debaryomycetaceae</taxon>
        <taxon>Debaryomyces</taxon>
    </lineage>
</organism>
<dbReference type="EMBL" id="LMYN01000203">
    <property type="protein sequence ID" value="KRZ98840.1"/>
    <property type="molecule type" value="Genomic_DNA"/>
</dbReference>
<accession>A0A0V1PRI2</accession>
<proteinExistence type="predicted"/>
<evidence type="ECO:0000256" key="1">
    <source>
        <dbReference type="SAM" id="MobiDB-lite"/>
    </source>
</evidence>
<name>A0A0V1PRI2_9ASCO</name>
<dbReference type="RefSeq" id="XP_015464943.1">
    <property type="nucleotide sequence ID" value="XM_015614235.1"/>
</dbReference>
<gene>
    <name evidence="3" type="ORF">AC631_05406</name>
</gene>
<dbReference type="Pfam" id="PF00660">
    <property type="entry name" value="SRP1_TIP1"/>
    <property type="match status" value="1"/>
</dbReference>
<comment type="caution">
    <text evidence="3">The sequence shown here is derived from an EMBL/GenBank/DDBJ whole genome shotgun (WGS) entry which is preliminary data.</text>
</comment>